<dbReference type="PROSITE" id="PS50088">
    <property type="entry name" value="ANK_REPEAT"/>
    <property type="match status" value="8"/>
</dbReference>
<comment type="caution">
    <text evidence="4">The sequence shown here is derived from an EMBL/GenBank/DDBJ whole genome shotgun (WGS) entry which is preliminary data.</text>
</comment>
<dbReference type="Pfam" id="PF12796">
    <property type="entry name" value="Ank_2"/>
    <property type="match status" value="3"/>
</dbReference>
<reference evidence="4 5" key="1">
    <citation type="journal article" date="2019" name="Appl. Microbiol. Biotechnol.">
        <title>Genome sequence of Isaria javanica and comparative genome analysis insights into family S53 peptidase evolution in fungal entomopathogens.</title>
        <authorList>
            <person name="Lin R."/>
            <person name="Zhang X."/>
            <person name="Xin B."/>
            <person name="Zou M."/>
            <person name="Gao Y."/>
            <person name="Qin F."/>
            <person name="Hu Q."/>
            <person name="Xie B."/>
            <person name="Cheng X."/>
        </authorList>
    </citation>
    <scope>NUCLEOTIDE SEQUENCE [LARGE SCALE GENOMIC DNA]</scope>
    <source>
        <strain evidence="4 5">IJ1G</strain>
    </source>
</reference>
<feature type="repeat" description="ANK" evidence="3">
    <location>
        <begin position="149"/>
        <end position="181"/>
    </location>
</feature>
<keyword evidence="2 3" id="KW-0040">ANK repeat</keyword>
<dbReference type="Gene3D" id="1.25.40.20">
    <property type="entry name" value="Ankyrin repeat-containing domain"/>
    <property type="match status" value="3"/>
</dbReference>
<dbReference type="SMART" id="SM00248">
    <property type="entry name" value="ANK"/>
    <property type="match status" value="11"/>
</dbReference>
<organism evidence="4 5">
    <name type="scientific">Cordyceps javanica</name>
    <dbReference type="NCBI Taxonomy" id="43265"/>
    <lineage>
        <taxon>Eukaryota</taxon>
        <taxon>Fungi</taxon>
        <taxon>Dikarya</taxon>
        <taxon>Ascomycota</taxon>
        <taxon>Pezizomycotina</taxon>
        <taxon>Sordariomycetes</taxon>
        <taxon>Hypocreomycetidae</taxon>
        <taxon>Hypocreales</taxon>
        <taxon>Cordycipitaceae</taxon>
        <taxon>Cordyceps</taxon>
    </lineage>
</organism>
<dbReference type="PANTHER" id="PTHR24198">
    <property type="entry name" value="ANKYRIN REPEAT AND PROTEIN KINASE DOMAIN-CONTAINING PROTEIN"/>
    <property type="match status" value="1"/>
</dbReference>
<dbReference type="EMBL" id="SPUK01000034">
    <property type="protein sequence ID" value="TQV90142.1"/>
    <property type="molecule type" value="Genomic_DNA"/>
</dbReference>
<dbReference type="AlphaFoldDB" id="A0A545UL01"/>
<gene>
    <name evidence="4" type="ORF">IF1G_11184</name>
</gene>
<dbReference type="InterPro" id="IPR036770">
    <property type="entry name" value="Ankyrin_rpt-contain_sf"/>
</dbReference>
<accession>A0A545UL01</accession>
<keyword evidence="5" id="KW-1185">Reference proteome</keyword>
<feature type="repeat" description="ANK" evidence="3">
    <location>
        <begin position="112"/>
        <end position="146"/>
    </location>
</feature>
<sequence length="680" mass="73400">MDAGIDIAKHSEFLRVLAGRGRADMLDWLLTDNVHLRASINDDPLGYGPPLFAAISSASTKAAHALLKNGADANHAYGRTPLGEALGCFRDAPEILYTLLEKGADVNMIGDAGYSPLLLASEEVAIPGEVLSLFLEKGADVNRVCELEMAITPLHAACRRGNLAAVRRLLAHGAHPNVVSEFGLVPLHFATQRGYAAIVRELLSHGADPNIEGDVGCRALCLAMSCRSRAAAALLLQYGANPHKTYSHESPLTLAIESGELDLVQMILGAGVDIIELEHDDVLTALAHPSLDILQLLWDILSRRTCNDPSVGALRYMVCAGGDYDVMMMDYQGENYAYPFFDERNYSIPHLVAFYGNTSFLTLLLAEGLRLGSEGWLSPLHAAAWAGHVSIVEALLRHGANAMARTASGMTAMMGAAIEGHVEVVRALLAFSAKLGTTDAAGNTALHYAAMHGKASVLELLMEFRGDVHQVNGSGLSVVDCAWNQPGVIQFLRTMPQVDLGAVDENGRTLLAKAAGAGLADVVEALFADADSDMSVGNVGTPPRLIGNIADNRGTLPVFAAVQSRDWETLWRLLIVQDDILQQKDFADQKDAPQTYRYLDDRDVPYADENENGNKVTLESLAPDEDKSLNRLAAPEYLADERGPQKANYYVGGWQVYYQPRETGDAASNLSYRLRRCVGI</sequence>
<evidence type="ECO:0000256" key="1">
    <source>
        <dbReference type="ARBA" id="ARBA00022737"/>
    </source>
</evidence>
<dbReference type="InterPro" id="IPR002110">
    <property type="entry name" value="Ankyrin_rpt"/>
</dbReference>
<dbReference type="PANTHER" id="PTHR24198:SF165">
    <property type="entry name" value="ANKYRIN REPEAT-CONTAINING PROTEIN-RELATED"/>
    <property type="match status" value="1"/>
</dbReference>
<feature type="repeat" description="ANK" evidence="3">
    <location>
        <begin position="182"/>
        <end position="214"/>
    </location>
</feature>
<dbReference type="OrthoDB" id="341259at2759"/>
<dbReference type="Proteomes" id="UP000315783">
    <property type="component" value="Unassembled WGS sequence"/>
</dbReference>
<feature type="repeat" description="ANK" evidence="3">
    <location>
        <begin position="77"/>
        <end position="111"/>
    </location>
</feature>
<dbReference type="SUPFAM" id="SSF48403">
    <property type="entry name" value="Ankyrin repeat"/>
    <property type="match status" value="2"/>
</dbReference>
<proteinExistence type="predicted"/>
<feature type="repeat" description="ANK" evidence="3">
    <location>
        <begin position="408"/>
        <end position="440"/>
    </location>
</feature>
<name>A0A545UL01_9HYPO</name>
<dbReference type="PROSITE" id="PS50297">
    <property type="entry name" value="ANK_REP_REGION"/>
    <property type="match status" value="7"/>
</dbReference>
<protein>
    <submittedName>
        <fullName evidence="4">Ankyrin repeats (3 copies) domain-containing protein</fullName>
    </submittedName>
</protein>
<dbReference type="STRING" id="43265.A0A545UL01"/>
<keyword evidence="1" id="KW-0677">Repeat</keyword>
<evidence type="ECO:0000256" key="3">
    <source>
        <dbReference type="PROSITE-ProRule" id="PRU00023"/>
    </source>
</evidence>
<dbReference type="PRINTS" id="PR01415">
    <property type="entry name" value="ANKYRIN"/>
</dbReference>
<feature type="repeat" description="ANK" evidence="3">
    <location>
        <begin position="247"/>
        <end position="279"/>
    </location>
</feature>
<evidence type="ECO:0000313" key="4">
    <source>
        <dbReference type="EMBL" id="TQV90142.1"/>
    </source>
</evidence>
<evidence type="ECO:0000256" key="2">
    <source>
        <dbReference type="ARBA" id="ARBA00023043"/>
    </source>
</evidence>
<feature type="repeat" description="ANK" evidence="3">
    <location>
        <begin position="375"/>
        <end position="407"/>
    </location>
</feature>
<evidence type="ECO:0000313" key="5">
    <source>
        <dbReference type="Proteomes" id="UP000315783"/>
    </source>
</evidence>
<feature type="repeat" description="ANK" evidence="3">
    <location>
        <begin position="441"/>
        <end position="473"/>
    </location>
</feature>